<dbReference type="InterPro" id="IPR011711">
    <property type="entry name" value="GntR_C"/>
</dbReference>
<comment type="caution">
    <text evidence="5">The sequence shown here is derived from an EMBL/GenBank/DDBJ whole genome shotgun (WGS) entry which is preliminary data.</text>
</comment>
<dbReference type="PANTHER" id="PTHR43537:SF24">
    <property type="entry name" value="GLUCONATE OPERON TRANSCRIPTIONAL REPRESSOR"/>
    <property type="match status" value="1"/>
</dbReference>
<dbReference type="SMART" id="SM00345">
    <property type="entry name" value="HTH_GNTR"/>
    <property type="match status" value="1"/>
</dbReference>
<dbReference type="PANTHER" id="PTHR43537">
    <property type="entry name" value="TRANSCRIPTIONAL REGULATOR, GNTR FAMILY"/>
    <property type="match status" value="1"/>
</dbReference>
<dbReference type="InterPro" id="IPR036388">
    <property type="entry name" value="WH-like_DNA-bd_sf"/>
</dbReference>
<dbReference type="Pfam" id="PF00392">
    <property type="entry name" value="GntR"/>
    <property type="match status" value="1"/>
</dbReference>
<dbReference type="PROSITE" id="PS50949">
    <property type="entry name" value="HTH_GNTR"/>
    <property type="match status" value="1"/>
</dbReference>
<sequence length="216" mass="24855">MAEKNISLANRAYTIIKENIMNLTYPPGMTLTEAKLTKELGMSRSPVRSAIQMLQNEGLIVSDYYKSMMVKEITDEDITEIYQIRELFEGAAFELIFTSGRYEEYSYRIEEKVVRMCATAGDLYNWELADAAMHREIISIFENERINRIYENNLTELVRIGQYSIKNGMAIPKTNDNLKKMIQYMRKGNYEKAFAILKADHFGTGKSAALNGPRNI</sequence>
<proteinExistence type="predicted"/>
<dbReference type="InterPro" id="IPR000524">
    <property type="entry name" value="Tscrpt_reg_HTH_GntR"/>
</dbReference>
<keyword evidence="1" id="KW-0805">Transcription regulation</keyword>
<dbReference type="PRINTS" id="PR00035">
    <property type="entry name" value="HTHGNTR"/>
</dbReference>
<dbReference type="Proteomes" id="UP000647235">
    <property type="component" value="Unassembled WGS sequence"/>
</dbReference>
<evidence type="ECO:0000313" key="5">
    <source>
        <dbReference type="EMBL" id="MBC5666125.1"/>
    </source>
</evidence>
<keyword evidence="6" id="KW-1185">Reference proteome</keyword>
<accession>A0ABR7EXP4</accession>
<organism evidence="5 6">
    <name type="scientific">Dorea hominis</name>
    <dbReference type="NCBI Taxonomy" id="2763040"/>
    <lineage>
        <taxon>Bacteria</taxon>
        <taxon>Bacillati</taxon>
        <taxon>Bacillota</taxon>
        <taxon>Clostridia</taxon>
        <taxon>Lachnospirales</taxon>
        <taxon>Lachnospiraceae</taxon>
        <taxon>Dorea</taxon>
    </lineage>
</organism>
<evidence type="ECO:0000313" key="6">
    <source>
        <dbReference type="Proteomes" id="UP000647235"/>
    </source>
</evidence>
<keyword evidence="2" id="KW-0238">DNA-binding</keyword>
<dbReference type="EMBL" id="JACOOY010000019">
    <property type="protein sequence ID" value="MBC5666125.1"/>
    <property type="molecule type" value="Genomic_DNA"/>
</dbReference>
<dbReference type="RefSeq" id="WP_186856151.1">
    <property type="nucleotide sequence ID" value="NZ_JACOOY010000019.1"/>
</dbReference>
<dbReference type="InterPro" id="IPR036390">
    <property type="entry name" value="WH_DNA-bd_sf"/>
</dbReference>
<name>A0ABR7EXP4_9FIRM</name>
<evidence type="ECO:0000259" key="4">
    <source>
        <dbReference type="PROSITE" id="PS50949"/>
    </source>
</evidence>
<dbReference type="Gene3D" id="1.20.120.530">
    <property type="entry name" value="GntR ligand-binding domain-like"/>
    <property type="match status" value="1"/>
</dbReference>
<evidence type="ECO:0000256" key="2">
    <source>
        <dbReference type="ARBA" id="ARBA00023125"/>
    </source>
</evidence>
<reference evidence="5 6" key="1">
    <citation type="submission" date="2020-08" db="EMBL/GenBank/DDBJ databases">
        <title>Genome public.</title>
        <authorList>
            <person name="Liu C."/>
            <person name="Sun Q."/>
        </authorList>
    </citation>
    <scope>NUCLEOTIDE SEQUENCE [LARGE SCALE GENOMIC DNA]</scope>
    <source>
        <strain evidence="5 6">NSJ-36</strain>
    </source>
</reference>
<evidence type="ECO:0000256" key="1">
    <source>
        <dbReference type="ARBA" id="ARBA00023015"/>
    </source>
</evidence>
<dbReference type="InterPro" id="IPR008920">
    <property type="entry name" value="TF_FadR/GntR_C"/>
</dbReference>
<dbReference type="SUPFAM" id="SSF46785">
    <property type="entry name" value="Winged helix' DNA-binding domain"/>
    <property type="match status" value="1"/>
</dbReference>
<evidence type="ECO:0000256" key="3">
    <source>
        <dbReference type="ARBA" id="ARBA00023163"/>
    </source>
</evidence>
<dbReference type="Gene3D" id="1.10.10.10">
    <property type="entry name" value="Winged helix-like DNA-binding domain superfamily/Winged helix DNA-binding domain"/>
    <property type="match status" value="1"/>
</dbReference>
<protein>
    <submittedName>
        <fullName evidence="5">GntR family transcriptional regulator</fullName>
    </submittedName>
</protein>
<gene>
    <name evidence="5" type="ORF">H8S07_12835</name>
</gene>
<keyword evidence="3" id="KW-0804">Transcription</keyword>
<dbReference type="SUPFAM" id="SSF48008">
    <property type="entry name" value="GntR ligand-binding domain-like"/>
    <property type="match status" value="1"/>
</dbReference>
<dbReference type="Pfam" id="PF07729">
    <property type="entry name" value="FCD"/>
    <property type="match status" value="1"/>
</dbReference>
<feature type="domain" description="HTH gntR-type" evidence="4">
    <location>
        <begin position="6"/>
        <end position="73"/>
    </location>
</feature>